<sequence length="69" mass="7803">MRKIEQVALVGFPRHLSQVNPPSGSQFLQVGEAAQRTAHRKAMARLEQTGMSRKLAQPRKLFKMNLSFP</sequence>
<dbReference type="Proteomes" id="UP000252107">
    <property type="component" value="Unassembled WGS sequence"/>
</dbReference>
<evidence type="ECO:0000313" key="1">
    <source>
        <dbReference type="EMBL" id="RCJ30905.1"/>
    </source>
</evidence>
<organism evidence="1 2">
    <name type="scientific">Nostoc minutum NIES-26</name>
    <dbReference type="NCBI Taxonomy" id="1844469"/>
    <lineage>
        <taxon>Bacteria</taxon>
        <taxon>Bacillati</taxon>
        <taxon>Cyanobacteriota</taxon>
        <taxon>Cyanophyceae</taxon>
        <taxon>Nostocales</taxon>
        <taxon>Nostocaceae</taxon>
        <taxon>Nostoc</taxon>
    </lineage>
</organism>
<name>A0A367R3C2_9NOSO</name>
<evidence type="ECO:0000313" key="2">
    <source>
        <dbReference type="Proteomes" id="UP000252107"/>
    </source>
</evidence>
<accession>A0A367R3C2</accession>
<keyword evidence="2" id="KW-1185">Reference proteome</keyword>
<dbReference type="AlphaFoldDB" id="A0A367R3C2"/>
<dbReference type="EMBL" id="LXQD01000247">
    <property type="protein sequence ID" value="RCJ30905.1"/>
    <property type="molecule type" value="Genomic_DNA"/>
</dbReference>
<comment type="caution">
    <text evidence="1">The sequence shown here is derived from an EMBL/GenBank/DDBJ whole genome shotgun (WGS) entry which is preliminary data.</text>
</comment>
<proteinExistence type="predicted"/>
<protein>
    <submittedName>
        <fullName evidence="1">Uncharacterized protein</fullName>
    </submittedName>
</protein>
<gene>
    <name evidence="1" type="ORF">A6770_20480</name>
</gene>
<reference evidence="1" key="1">
    <citation type="submission" date="2016-04" db="EMBL/GenBank/DDBJ databases">
        <authorList>
            <person name="Tabuchi Yagui T.R."/>
        </authorList>
    </citation>
    <scope>NUCLEOTIDE SEQUENCE [LARGE SCALE GENOMIC DNA]</scope>
    <source>
        <strain evidence="1">NIES-26</strain>
    </source>
</reference>